<dbReference type="HAMAP" id="MF_01367">
    <property type="entry name" value="Ribosomal_uL14"/>
    <property type="match status" value="1"/>
</dbReference>
<dbReference type="AlphaFoldDB" id="A0A832ZYN9"/>
<dbReference type="CDD" id="cd00337">
    <property type="entry name" value="Ribosomal_uL14"/>
    <property type="match status" value="1"/>
</dbReference>
<dbReference type="SUPFAM" id="SSF50193">
    <property type="entry name" value="Ribosomal protein L14"/>
    <property type="match status" value="1"/>
</dbReference>
<dbReference type="PANTHER" id="PTHR11761">
    <property type="entry name" value="50S/60S RIBOSOMAL PROTEIN L14/L23"/>
    <property type="match status" value="1"/>
</dbReference>
<dbReference type="InterPro" id="IPR019971">
    <property type="entry name" value="Ribosomal_uL14_arc"/>
</dbReference>
<keyword evidence="4 6" id="KW-0689">Ribosomal protein</keyword>
<evidence type="ECO:0000256" key="2">
    <source>
        <dbReference type="ARBA" id="ARBA00022730"/>
    </source>
</evidence>
<evidence type="ECO:0000256" key="3">
    <source>
        <dbReference type="ARBA" id="ARBA00022884"/>
    </source>
</evidence>
<keyword evidence="3 6" id="KW-0694">RNA-binding</keyword>
<dbReference type="GO" id="GO:0006412">
    <property type="term" value="P:translation"/>
    <property type="evidence" value="ECO:0007669"/>
    <property type="project" value="UniProtKB-UniRule"/>
</dbReference>
<dbReference type="InterPro" id="IPR036853">
    <property type="entry name" value="Ribosomal_uL14_sf"/>
</dbReference>
<evidence type="ECO:0000256" key="4">
    <source>
        <dbReference type="ARBA" id="ARBA00022980"/>
    </source>
</evidence>
<dbReference type="PROSITE" id="PS00049">
    <property type="entry name" value="RIBOSOMAL_L14"/>
    <property type="match status" value="1"/>
</dbReference>
<dbReference type="GO" id="GO:0003735">
    <property type="term" value="F:structural constituent of ribosome"/>
    <property type="evidence" value="ECO:0007669"/>
    <property type="project" value="InterPro"/>
</dbReference>
<comment type="subunit">
    <text evidence="6">Part of the 50S ribosomal subunit. Forms a cluster with proteins L3 and L24e, part of which may contact the 16S rRNA in 2 intersubunit bridges.</text>
</comment>
<accession>A0A832ZYN9</accession>
<dbReference type="InterPro" id="IPR019972">
    <property type="entry name" value="Ribosomal_uL14_CS"/>
</dbReference>
<dbReference type="GO" id="GO:0070180">
    <property type="term" value="F:large ribosomal subunit rRNA binding"/>
    <property type="evidence" value="ECO:0007669"/>
    <property type="project" value="TreeGrafter"/>
</dbReference>
<comment type="function">
    <text evidence="6">Binds to 23S rRNA. Forms part of two intersubunit bridges in the 70S ribosome.</text>
</comment>
<dbReference type="Gene3D" id="2.40.150.20">
    <property type="entry name" value="Ribosomal protein L14"/>
    <property type="match status" value="1"/>
</dbReference>
<dbReference type="Pfam" id="PF00238">
    <property type="entry name" value="Ribosomal_L14"/>
    <property type="match status" value="1"/>
</dbReference>
<evidence type="ECO:0000313" key="8">
    <source>
        <dbReference type="EMBL" id="HIQ32562.1"/>
    </source>
</evidence>
<evidence type="ECO:0000256" key="5">
    <source>
        <dbReference type="ARBA" id="ARBA00023274"/>
    </source>
</evidence>
<evidence type="ECO:0000256" key="6">
    <source>
        <dbReference type="HAMAP-Rule" id="MF_01367"/>
    </source>
</evidence>
<evidence type="ECO:0000313" key="9">
    <source>
        <dbReference type="Proteomes" id="UP000623215"/>
    </source>
</evidence>
<name>A0A832ZYN9_9EURY</name>
<dbReference type="FunFam" id="2.40.150.20:FF:000007">
    <property type="entry name" value="50S ribosomal protein L14"/>
    <property type="match status" value="1"/>
</dbReference>
<sequence>MRGVGSKITRALPTGARVICADNTGAKELEIIAVKNYKGVARRLPAAGVGSMVVVSVKKGTPEMRKQVLPAIIIRQRKEYRRPDGTRVKFEDNAAVIVTPDGNPKGSEIKGPVAKEAAERWPGIARLARIIV</sequence>
<dbReference type="GO" id="GO:0022625">
    <property type="term" value="C:cytosolic large ribosomal subunit"/>
    <property type="evidence" value="ECO:0007669"/>
    <property type="project" value="TreeGrafter"/>
</dbReference>
<evidence type="ECO:0000256" key="7">
    <source>
        <dbReference type="RuleBase" id="RU003949"/>
    </source>
</evidence>
<dbReference type="NCBIfam" id="NF006344">
    <property type="entry name" value="PRK08571.1"/>
    <property type="match status" value="1"/>
</dbReference>
<keyword evidence="2 6" id="KW-0699">rRNA-binding</keyword>
<protein>
    <recommendedName>
        <fullName evidence="6">Large ribosomal subunit protein uL14</fullName>
    </recommendedName>
</protein>
<organism evidence="8 9">
    <name type="scientific">Methanothermococcus okinawensis</name>
    <dbReference type="NCBI Taxonomy" id="155863"/>
    <lineage>
        <taxon>Archaea</taxon>
        <taxon>Methanobacteriati</taxon>
        <taxon>Methanobacteriota</taxon>
        <taxon>Methanomada group</taxon>
        <taxon>Methanococci</taxon>
        <taxon>Methanococcales</taxon>
        <taxon>Methanococcaceae</taxon>
        <taxon>Methanothermococcus</taxon>
    </lineage>
</organism>
<dbReference type="NCBIfam" id="TIGR03673">
    <property type="entry name" value="uL14_arch"/>
    <property type="match status" value="1"/>
</dbReference>
<dbReference type="Proteomes" id="UP000623215">
    <property type="component" value="Unassembled WGS sequence"/>
</dbReference>
<dbReference type="InterPro" id="IPR000218">
    <property type="entry name" value="Ribosomal_uL14"/>
</dbReference>
<dbReference type="PANTHER" id="PTHR11761:SF8">
    <property type="entry name" value="LARGE RIBOSOMAL SUBUNIT PROTEIN UL14"/>
    <property type="match status" value="1"/>
</dbReference>
<keyword evidence="5 6" id="KW-0687">Ribonucleoprotein</keyword>
<comment type="similarity">
    <text evidence="1 6 7">Belongs to the universal ribosomal protein uL14 family.</text>
</comment>
<dbReference type="EMBL" id="DQVW01000065">
    <property type="protein sequence ID" value="HIQ32562.1"/>
    <property type="molecule type" value="Genomic_DNA"/>
</dbReference>
<gene>
    <name evidence="6" type="primary">rpl14</name>
    <name evidence="8" type="ORF">EYH55_03680</name>
</gene>
<dbReference type="SMART" id="SM01374">
    <property type="entry name" value="Ribosomal_L14"/>
    <property type="match status" value="1"/>
</dbReference>
<evidence type="ECO:0000256" key="1">
    <source>
        <dbReference type="ARBA" id="ARBA00010745"/>
    </source>
</evidence>
<comment type="caution">
    <text evidence="8">The sequence shown here is derived from an EMBL/GenBank/DDBJ whole genome shotgun (WGS) entry which is preliminary data.</text>
</comment>
<proteinExistence type="inferred from homology"/>
<reference evidence="8" key="1">
    <citation type="journal article" date="2020" name="ISME J.">
        <title>Gammaproteobacteria mediating utilization of methyl-, sulfur- and petroleum organic compounds in deep ocean hydrothermal plumes.</title>
        <authorList>
            <person name="Zhou Z."/>
            <person name="Liu Y."/>
            <person name="Pan J."/>
            <person name="Cron B.R."/>
            <person name="Toner B.M."/>
            <person name="Anantharaman K."/>
            <person name="Breier J.A."/>
            <person name="Dick G.J."/>
            <person name="Li M."/>
        </authorList>
    </citation>
    <scope>NUCLEOTIDE SEQUENCE</scope>
    <source>
        <strain evidence="8">SZUA-1534</strain>
    </source>
</reference>